<evidence type="ECO:0000259" key="4">
    <source>
        <dbReference type="Pfam" id="PF05843"/>
    </source>
</evidence>
<sequence>MDITDDDIIPVLLEQIKHSPRDEKWGELLSCAESSCVSASQSLKIYEAAIRCFPNTPGIQVAHMTKALSRDSGCSTDQLEELFYSYLNSRSVALCSLYISFIRERYPASLNQQTYSFILDLVGQETGSHHLWSQYLDILEESGDYETLRKALHEIVTAVPLQYLSDFWERLQAFESKQHPITSEETLAQLTPAHADALFACYEYLAHLEILYPPPILGPLEPTTSIDTLRLPASPAASVPNAPLVRKWKAYLKWEENDPLNLRENNKMAYNNRMRNAYRKANTRMRYMAYEWYKSNGHEHEALATLSEGIEGNRESLFLNFALADALMQRGDIRLAKRVYDDLLLTLRTMLKLHHANVGPSNELGMTYIRYMQFSVQTGGICAAQAVLEQAIRDSPLTPGSVYEEAANLFQTESRFQSLTAAQPDFNNSGMC</sequence>
<accession>A0AAW0AY27</accession>
<dbReference type="GO" id="GO:0005634">
    <property type="term" value="C:nucleus"/>
    <property type="evidence" value="ECO:0007669"/>
    <property type="project" value="UniProtKB-SubCell"/>
</dbReference>
<comment type="subcellular location">
    <subcellularLocation>
        <location evidence="3">Nucleus</location>
    </subcellularLocation>
    <subcellularLocation>
        <location evidence="3">Cytoplasm</location>
    </subcellularLocation>
    <text evidence="3">Nucleus and/or cytoplasm.</text>
</comment>
<dbReference type="InterPro" id="IPR045243">
    <property type="entry name" value="Rna14-like"/>
</dbReference>
<dbReference type="Pfam" id="PF05843">
    <property type="entry name" value="Suf"/>
    <property type="match status" value="1"/>
</dbReference>
<dbReference type="GO" id="GO:0005737">
    <property type="term" value="C:cytoplasm"/>
    <property type="evidence" value="ECO:0007669"/>
    <property type="project" value="UniProtKB-SubCell"/>
</dbReference>
<dbReference type="PANTHER" id="PTHR19980:SF0">
    <property type="entry name" value="CLEAVAGE STIMULATION FACTOR SUBUNIT 3"/>
    <property type="match status" value="1"/>
</dbReference>
<keyword evidence="2 3" id="KW-0539">Nucleus</keyword>
<dbReference type="GO" id="GO:0180010">
    <property type="term" value="P:co-transcriptional mRNA 3'-end processing, cleavage and polyadenylation pathway"/>
    <property type="evidence" value="ECO:0007669"/>
    <property type="project" value="UniProtKB-UniRule"/>
</dbReference>
<keyword evidence="1" id="KW-0677">Repeat</keyword>
<dbReference type="Gene3D" id="1.25.40.1040">
    <property type="match status" value="1"/>
</dbReference>
<comment type="function">
    <text evidence="3">Component of the cleavage factor IA (CFIA) complex, which is involved in the endonucleolytic cleavage during polyadenylation-dependent pre-mRNA 3'-end formation.</text>
</comment>
<dbReference type="Proteomes" id="UP001383192">
    <property type="component" value="Unassembled WGS sequence"/>
</dbReference>
<evidence type="ECO:0000313" key="5">
    <source>
        <dbReference type="EMBL" id="KAK7017896.1"/>
    </source>
</evidence>
<comment type="caution">
    <text evidence="5">The sequence shown here is derived from an EMBL/GenBank/DDBJ whole genome shotgun (WGS) entry which is preliminary data.</text>
</comment>
<keyword evidence="6" id="KW-1185">Reference proteome</keyword>
<dbReference type="InterPro" id="IPR008847">
    <property type="entry name" value="Suf"/>
</dbReference>
<evidence type="ECO:0000256" key="1">
    <source>
        <dbReference type="ARBA" id="ARBA00022737"/>
    </source>
</evidence>
<gene>
    <name evidence="5" type="primary">RNA14_16</name>
    <name evidence="5" type="ORF">VNI00_018539</name>
</gene>
<name>A0AAW0AY27_9AGAR</name>
<organism evidence="5 6">
    <name type="scientific">Paramarasmius palmivorus</name>
    <dbReference type="NCBI Taxonomy" id="297713"/>
    <lineage>
        <taxon>Eukaryota</taxon>
        <taxon>Fungi</taxon>
        <taxon>Dikarya</taxon>
        <taxon>Basidiomycota</taxon>
        <taxon>Agaricomycotina</taxon>
        <taxon>Agaricomycetes</taxon>
        <taxon>Agaricomycetidae</taxon>
        <taxon>Agaricales</taxon>
        <taxon>Marasmiineae</taxon>
        <taxon>Marasmiaceae</taxon>
        <taxon>Paramarasmius</taxon>
    </lineage>
</organism>
<proteinExistence type="predicted"/>
<dbReference type="InterPro" id="IPR011990">
    <property type="entry name" value="TPR-like_helical_dom_sf"/>
</dbReference>
<feature type="domain" description="Suppressor of forked" evidence="4">
    <location>
        <begin position="13"/>
        <end position="409"/>
    </location>
</feature>
<evidence type="ECO:0000313" key="6">
    <source>
        <dbReference type="Proteomes" id="UP001383192"/>
    </source>
</evidence>
<keyword evidence="3" id="KW-0507">mRNA processing</keyword>
<evidence type="ECO:0000256" key="3">
    <source>
        <dbReference type="RuleBase" id="RU369035"/>
    </source>
</evidence>
<dbReference type="SUPFAM" id="SSF48452">
    <property type="entry name" value="TPR-like"/>
    <property type="match status" value="1"/>
</dbReference>
<protein>
    <recommendedName>
        <fullName evidence="3">mRNA 3'-end-processing protein RNA14</fullName>
    </recommendedName>
</protein>
<reference evidence="5 6" key="1">
    <citation type="submission" date="2024-01" db="EMBL/GenBank/DDBJ databases">
        <title>A draft genome for a cacao thread blight-causing isolate of Paramarasmius palmivorus.</title>
        <authorList>
            <person name="Baruah I.K."/>
            <person name="Bukari Y."/>
            <person name="Amoako-Attah I."/>
            <person name="Meinhardt L.W."/>
            <person name="Bailey B.A."/>
            <person name="Cohen S.P."/>
        </authorList>
    </citation>
    <scope>NUCLEOTIDE SEQUENCE [LARGE SCALE GENOMIC DNA]</scope>
    <source>
        <strain evidence="5 6">GH-12</strain>
    </source>
</reference>
<dbReference type="EMBL" id="JAYKXP010000245">
    <property type="protein sequence ID" value="KAK7017896.1"/>
    <property type="molecule type" value="Genomic_DNA"/>
</dbReference>
<evidence type="ECO:0000256" key="2">
    <source>
        <dbReference type="ARBA" id="ARBA00023242"/>
    </source>
</evidence>
<keyword evidence="3" id="KW-0963">Cytoplasm</keyword>
<dbReference type="AlphaFoldDB" id="A0AAW0AY27"/>
<dbReference type="GO" id="GO:0003729">
    <property type="term" value="F:mRNA binding"/>
    <property type="evidence" value="ECO:0007669"/>
    <property type="project" value="TreeGrafter"/>
</dbReference>
<dbReference type="PANTHER" id="PTHR19980">
    <property type="entry name" value="RNA CLEAVAGE STIMULATION FACTOR"/>
    <property type="match status" value="1"/>
</dbReference>